<evidence type="ECO:0000313" key="2">
    <source>
        <dbReference type="Proteomes" id="UP000276133"/>
    </source>
</evidence>
<comment type="caution">
    <text evidence="1">The sequence shown here is derived from an EMBL/GenBank/DDBJ whole genome shotgun (WGS) entry which is preliminary data.</text>
</comment>
<dbReference type="EMBL" id="REGN01011355">
    <property type="protein sequence ID" value="RMZ97531.1"/>
    <property type="molecule type" value="Genomic_DNA"/>
</dbReference>
<gene>
    <name evidence="1" type="ORF">BpHYR1_027798</name>
</gene>
<organism evidence="1 2">
    <name type="scientific">Brachionus plicatilis</name>
    <name type="common">Marine rotifer</name>
    <name type="synonym">Brachionus muelleri</name>
    <dbReference type="NCBI Taxonomy" id="10195"/>
    <lineage>
        <taxon>Eukaryota</taxon>
        <taxon>Metazoa</taxon>
        <taxon>Spiralia</taxon>
        <taxon>Gnathifera</taxon>
        <taxon>Rotifera</taxon>
        <taxon>Eurotatoria</taxon>
        <taxon>Monogononta</taxon>
        <taxon>Pseudotrocha</taxon>
        <taxon>Ploima</taxon>
        <taxon>Brachionidae</taxon>
        <taxon>Brachionus</taxon>
    </lineage>
</organism>
<accession>A0A3M7PEK1</accession>
<protein>
    <submittedName>
        <fullName evidence="1">Uncharacterized protein</fullName>
    </submittedName>
</protein>
<keyword evidence="2" id="KW-1185">Reference proteome</keyword>
<dbReference type="AlphaFoldDB" id="A0A3M7PEK1"/>
<name>A0A3M7PEK1_BRAPC</name>
<dbReference type="Proteomes" id="UP000276133">
    <property type="component" value="Unassembled WGS sequence"/>
</dbReference>
<proteinExistence type="predicted"/>
<evidence type="ECO:0000313" key="1">
    <source>
        <dbReference type="EMBL" id="RMZ97531.1"/>
    </source>
</evidence>
<reference evidence="1 2" key="1">
    <citation type="journal article" date="2018" name="Sci. Rep.">
        <title>Genomic signatures of local adaptation to the degree of environmental predictability in rotifers.</title>
        <authorList>
            <person name="Franch-Gras L."/>
            <person name="Hahn C."/>
            <person name="Garcia-Roger E.M."/>
            <person name="Carmona M.J."/>
            <person name="Serra M."/>
            <person name="Gomez A."/>
        </authorList>
    </citation>
    <scope>NUCLEOTIDE SEQUENCE [LARGE SCALE GENOMIC DNA]</scope>
    <source>
        <strain evidence="1">HYR1</strain>
    </source>
</reference>
<sequence>MIDVSFPLIRNNVEKLKISLNICLKKEFKPTNNPYPNMFIYPPYVKNENNNLFSPEFFLNNKTDIHYKKKN</sequence>